<dbReference type="GO" id="GO:0050661">
    <property type="term" value="F:NADP binding"/>
    <property type="evidence" value="ECO:0007669"/>
    <property type="project" value="InterPro"/>
</dbReference>
<keyword evidence="3" id="KW-1185">Reference proteome</keyword>
<gene>
    <name evidence="2" type="ORF">SAMN04488053_10628</name>
</gene>
<dbReference type="EMBL" id="FNIL01000006">
    <property type="protein sequence ID" value="SDO03602.1"/>
    <property type="molecule type" value="Genomic_DNA"/>
</dbReference>
<dbReference type="Gene3D" id="3.40.50.720">
    <property type="entry name" value="NAD(P)-binding Rossmann-like Domain"/>
    <property type="match status" value="1"/>
</dbReference>
<dbReference type="SUPFAM" id="SSF51735">
    <property type="entry name" value="NAD(P)-binding Rossmann-fold domains"/>
    <property type="match status" value="1"/>
</dbReference>
<reference evidence="3" key="1">
    <citation type="submission" date="2016-10" db="EMBL/GenBank/DDBJ databases">
        <authorList>
            <person name="Varghese N."/>
            <person name="Submissions S."/>
        </authorList>
    </citation>
    <scope>NUCLEOTIDE SEQUENCE [LARGE SCALE GENOMIC DNA]</scope>
    <source>
        <strain evidence="3">CGMCC 1.10369</strain>
    </source>
</reference>
<dbReference type="Proteomes" id="UP000198778">
    <property type="component" value="Unassembled WGS sequence"/>
</dbReference>
<evidence type="ECO:0000313" key="3">
    <source>
        <dbReference type="Proteomes" id="UP000198778"/>
    </source>
</evidence>
<dbReference type="RefSeq" id="WP_090842940.1">
    <property type="nucleotide sequence ID" value="NZ_FNIL01000006.1"/>
</dbReference>
<feature type="domain" description="6-phosphogluconate dehydrogenase NADP-binding" evidence="1">
    <location>
        <begin position="8"/>
        <end position="119"/>
    </location>
</feature>
<organism evidence="2 3">
    <name type="scientific">Alkalicoccus daliensis</name>
    <dbReference type="NCBI Taxonomy" id="745820"/>
    <lineage>
        <taxon>Bacteria</taxon>
        <taxon>Bacillati</taxon>
        <taxon>Bacillota</taxon>
        <taxon>Bacilli</taxon>
        <taxon>Bacillales</taxon>
        <taxon>Bacillaceae</taxon>
        <taxon>Alkalicoccus</taxon>
    </lineage>
</organism>
<dbReference type="InterPro" id="IPR006115">
    <property type="entry name" value="6PGDH_NADP-bd"/>
</dbReference>
<dbReference type="AlphaFoldDB" id="A0A1H0G9N9"/>
<name>A0A1H0G9N9_9BACI</name>
<evidence type="ECO:0000259" key="1">
    <source>
        <dbReference type="Pfam" id="PF03446"/>
    </source>
</evidence>
<dbReference type="OrthoDB" id="2913275at2"/>
<protein>
    <submittedName>
        <fullName evidence="2">NAD binding domain of 6-phosphogluconate dehydrogenase</fullName>
    </submittedName>
</protein>
<sequence length="227" mass="25486">MAKKLKWGIIGIGKLGTALLTQFEKQRMQTGIYHPDYEKTVDKATNFAHAYAMRKKDITSVDILLLVLPADKTISFIEECLAEGLNMENVLLINMATKLQTTELKEKFPQLQWQGIKLIGHAESLRQNGAGLFVTEKKQEGEAENLFAAIGELVEDNESVVEEVNKLTTLHAVKAARKLEQTMQEEGYASVYTEQALRAVLPEVVRAYSKGELGQFAKKIVEEMEEK</sequence>
<proteinExistence type="predicted"/>
<evidence type="ECO:0000313" key="2">
    <source>
        <dbReference type="EMBL" id="SDO03602.1"/>
    </source>
</evidence>
<accession>A0A1H0G9N9</accession>
<dbReference type="STRING" id="745820.SAMN04488053_10628"/>
<dbReference type="InterPro" id="IPR036291">
    <property type="entry name" value="NAD(P)-bd_dom_sf"/>
</dbReference>
<dbReference type="Pfam" id="PF03446">
    <property type="entry name" value="NAD_binding_2"/>
    <property type="match status" value="1"/>
</dbReference>